<protein>
    <submittedName>
        <fullName evidence="1">Uncharacterized protein</fullName>
    </submittedName>
</protein>
<sequence length="119" mass="13138">MASQTTSAHWRLSGNTYLLRDVRLNGSSAFPSGPNKRLVIGSGLIASSFRRTSNIPQFRTVPHRLTTACGLLTGVGLGVRTKRIRDVTCDAVYREIACNRAVSSRNEEPRDLLRCGQDY</sequence>
<reference evidence="1 2" key="1">
    <citation type="submission" date="2023-03" db="EMBL/GenBank/DDBJ databases">
        <title>High recombination rates correlate with genetic variation in Cardiocondyla obscurior ants.</title>
        <authorList>
            <person name="Errbii M."/>
        </authorList>
    </citation>
    <scope>NUCLEOTIDE SEQUENCE [LARGE SCALE GENOMIC DNA]</scope>
    <source>
        <strain evidence="1">Alpha-2009</strain>
        <tissue evidence="1">Whole body</tissue>
    </source>
</reference>
<dbReference type="EMBL" id="JADYXP020000001">
    <property type="protein sequence ID" value="KAL0134759.1"/>
    <property type="molecule type" value="Genomic_DNA"/>
</dbReference>
<gene>
    <name evidence="1" type="ORF">PUN28_001495</name>
</gene>
<organism evidence="1 2">
    <name type="scientific">Cardiocondyla obscurior</name>
    <dbReference type="NCBI Taxonomy" id="286306"/>
    <lineage>
        <taxon>Eukaryota</taxon>
        <taxon>Metazoa</taxon>
        <taxon>Ecdysozoa</taxon>
        <taxon>Arthropoda</taxon>
        <taxon>Hexapoda</taxon>
        <taxon>Insecta</taxon>
        <taxon>Pterygota</taxon>
        <taxon>Neoptera</taxon>
        <taxon>Endopterygota</taxon>
        <taxon>Hymenoptera</taxon>
        <taxon>Apocrita</taxon>
        <taxon>Aculeata</taxon>
        <taxon>Formicoidea</taxon>
        <taxon>Formicidae</taxon>
        <taxon>Myrmicinae</taxon>
        <taxon>Cardiocondyla</taxon>
    </lineage>
</organism>
<accession>A0AAW2H5C7</accession>
<dbReference type="Proteomes" id="UP001430953">
    <property type="component" value="Unassembled WGS sequence"/>
</dbReference>
<evidence type="ECO:0000313" key="1">
    <source>
        <dbReference type="EMBL" id="KAL0134759.1"/>
    </source>
</evidence>
<name>A0AAW2H5C7_9HYME</name>
<proteinExistence type="predicted"/>
<evidence type="ECO:0000313" key="2">
    <source>
        <dbReference type="Proteomes" id="UP001430953"/>
    </source>
</evidence>
<keyword evidence="2" id="KW-1185">Reference proteome</keyword>
<dbReference type="AlphaFoldDB" id="A0AAW2H5C7"/>
<comment type="caution">
    <text evidence="1">The sequence shown here is derived from an EMBL/GenBank/DDBJ whole genome shotgun (WGS) entry which is preliminary data.</text>
</comment>